<dbReference type="SUPFAM" id="SSF47729">
    <property type="entry name" value="IHF-like DNA-binding proteins"/>
    <property type="match status" value="1"/>
</dbReference>
<dbReference type="Proteomes" id="UP000283896">
    <property type="component" value="Unassembled WGS sequence"/>
</dbReference>
<name>A0A421NYN5_9MOLU</name>
<keyword evidence="1" id="KW-0226">DNA condensation</keyword>
<dbReference type="PROSITE" id="PS00045">
    <property type="entry name" value="HISTONE_LIKE"/>
    <property type="match status" value="1"/>
</dbReference>
<dbReference type="KEGG" id="psol:S284_04370"/>
<keyword evidence="5" id="KW-1185">Reference proteome</keyword>
<dbReference type="CDD" id="cd13831">
    <property type="entry name" value="HU"/>
    <property type="match status" value="1"/>
</dbReference>
<dbReference type="SMART" id="SM00411">
    <property type="entry name" value="BHL"/>
    <property type="match status" value="1"/>
</dbReference>
<evidence type="ECO:0000256" key="3">
    <source>
        <dbReference type="RuleBase" id="RU003939"/>
    </source>
</evidence>
<dbReference type="GO" id="GO:0003677">
    <property type="term" value="F:DNA binding"/>
    <property type="evidence" value="ECO:0007669"/>
    <property type="project" value="UniProtKB-KW"/>
</dbReference>
<dbReference type="OrthoDB" id="9799835at2"/>
<dbReference type="InterPro" id="IPR000119">
    <property type="entry name" value="Hist_DNA-bd"/>
</dbReference>
<dbReference type="Pfam" id="PF00216">
    <property type="entry name" value="Bac_DNA_binding"/>
    <property type="match status" value="1"/>
</dbReference>
<dbReference type="GO" id="GO:0030527">
    <property type="term" value="F:structural constituent of chromatin"/>
    <property type="evidence" value="ECO:0007669"/>
    <property type="project" value="InterPro"/>
</dbReference>
<evidence type="ECO:0000256" key="1">
    <source>
        <dbReference type="ARBA" id="ARBA00023067"/>
    </source>
</evidence>
<evidence type="ECO:0000256" key="2">
    <source>
        <dbReference type="ARBA" id="ARBA00023125"/>
    </source>
</evidence>
<dbReference type="PANTHER" id="PTHR33175">
    <property type="entry name" value="DNA-BINDING PROTEIN HU"/>
    <property type="match status" value="1"/>
</dbReference>
<keyword evidence="2 4" id="KW-0238">DNA-binding</keyword>
<comment type="caution">
    <text evidence="4">The sequence shown here is derived from an EMBL/GenBank/DDBJ whole genome shotgun (WGS) entry which is preliminary data.</text>
</comment>
<accession>A0A421NYN5</accession>
<dbReference type="STRING" id="69896.S284_04370"/>
<dbReference type="RefSeq" id="WP_023161559.1">
    <property type="nucleotide sequence ID" value="NC_022588.1"/>
</dbReference>
<reference evidence="5" key="1">
    <citation type="submission" date="2016-11" db="EMBL/GenBank/DDBJ databases">
        <title>Genome sequence of Candidatus Phytoplasma solani strain SA-1.</title>
        <authorList>
            <person name="Haryono M."/>
            <person name="Samarzija I."/>
            <person name="Seruga Music M."/>
            <person name="Hogenhout S."/>
            <person name="Kuo C.-H."/>
        </authorList>
    </citation>
    <scope>NUCLEOTIDE SEQUENCE [LARGE SCALE GENOMIC DNA]</scope>
    <source>
        <strain evidence="5">SA-1</strain>
    </source>
</reference>
<gene>
    <name evidence="4" type="primary">himA</name>
    <name evidence="4" type="ORF">PSSA1_v1c0100</name>
</gene>
<dbReference type="EMBL" id="MPBG01000001">
    <property type="protein sequence ID" value="RMI89131.1"/>
    <property type="molecule type" value="Genomic_DNA"/>
</dbReference>
<dbReference type="PANTHER" id="PTHR33175:SF3">
    <property type="entry name" value="DNA-BINDING PROTEIN HU-BETA"/>
    <property type="match status" value="1"/>
</dbReference>
<evidence type="ECO:0000313" key="5">
    <source>
        <dbReference type="Proteomes" id="UP000283896"/>
    </source>
</evidence>
<sequence length="94" mass="10716">MSKLEFLRRLAESHGVSQKEADRFLSSFVEVLSQSLQSFEEDEKVTLTGFGTFEVKRRNARQGKNPRTGKNIDIPAKTVPVFKFSKSFKDVFVS</sequence>
<dbReference type="InterPro" id="IPR020816">
    <property type="entry name" value="Histone-like_DNA-bd_CS"/>
</dbReference>
<dbReference type="Gene3D" id="4.10.520.10">
    <property type="entry name" value="IHF-like DNA-binding proteins"/>
    <property type="match status" value="1"/>
</dbReference>
<dbReference type="AlphaFoldDB" id="A0A421NYN5"/>
<protein>
    <submittedName>
        <fullName evidence="4">DNA-binding protein HU</fullName>
    </submittedName>
</protein>
<comment type="similarity">
    <text evidence="3">Belongs to the bacterial histone-like protein family.</text>
</comment>
<evidence type="ECO:0000313" key="4">
    <source>
        <dbReference type="EMBL" id="RMI89131.1"/>
    </source>
</evidence>
<dbReference type="PRINTS" id="PR01727">
    <property type="entry name" value="DNABINDINGHU"/>
</dbReference>
<proteinExistence type="inferred from homology"/>
<dbReference type="GO" id="GO:0030261">
    <property type="term" value="P:chromosome condensation"/>
    <property type="evidence" value="ECO:0007669"/>
    <property type="project" value="UniProtKB-KW"/>
</dbReference>
<organism evidence="4 5">
    <name type="scientific">Candidatus Phytoplasma solani</name>
    <dbReference type="NCBI Taxonomy" id="69896"/>
    <lineage>
        <taxon>Bacteria</taxon>
        <taxon>Bacillati</taxon>
        <taxon>Mycoplasmatota</taxon>
        <taxon>Mollicutes</taxon>
        <taxon>Acholeplasmatales</taxon>
        <taxon>Acholeplasmataceae</taxon>
        <taxon>Candidatus Phytoplasma</taxon>
        <taxon>16SrXII (Stolbur group)</taxon>
    </lineage>
</organism>
<dbReference type="InterPro" id="IPR010992">
    <property type="entry name" value="IHF-like_DNA-bd_dom_sf"/>
</dbReference>